<dbReference type="RefSeq" id="XP_025353800.1">
    <property type="nucleotide sequence ID" value="XM_025500468.1"/>
</dbReference>
<evidence type="ECO:0008006" key="4">
    <source>
        <dbReference type="Google" id="ProtNLM"/>
    </source>
</evidence>
<name>A0A316V8Y6_9BASI</name>
<evidence type="ECO:0000256" key="1">
    <source>
        <dbReference type="SAM" id="SignalP"/>
    </source>
</evidence>
<proteinExistence type="predicted"/>
<dbReference type="InterPro" id="IPR029058">
    <property type="entry name" value="AB_hydrolase_fold"/>
</dbReference>
<keyword evidence="3" id="KW-1185">Reference proteome</keyword>
<dbReference type="OrthoDB" id="5985073at2759"/>
<dbReference type="STRING" id="1280837.A0A316V8Y6"/>
<dbReference type="InParanoid" id="A0A316V8Y6"/>
<feature type="signal peptide" evidence="1">
    <location>
        <begin position="1"/>
        <end position="21"/>
    </location>
</feature>
<dbReference type="Gene3D" id="3.40.50.1820">
    <property type="entry name" value="alpha/beta hydrolase"/>
    <property type="match status" value="1"/>
</dbReference>
<sequence length="354" mass="37404">MNNLFALLLAFSICLFTTVKCWEGGTPYTIPTDKSLPAAPSGGTLIQWSPCPNSKLVNPAVVNQCFLKGSKASTAYIVQHADNAPIASPGFSTTDGKSSFWRKGVNLGYAPGIDSWAIGNDDSTGAGCSSYSQYDAIINYYSGNPALFPNLRTIVIVGHSGGANFVSRFSTINTNTPRGMRYIVANAANQGYFDNARPTKTTSDDCPAAFSWPFQWTGSFNRYVGSRIKNPVALFNQWAGREVIHLTGDQDTSTSGTQTCQSVAQGGGARRDRNYGYWADLNILAGTKTDVSKYPGFNQLLASGAKKIGSGNLNHKACTVAGVGHDAPGMFGSQCGRAAIFGQSLPAGAGPSTP</sequence>
<dbReference type="Proteomes" id="UP000245771">
    <property type="component" value="Unassembled WGS sequence"/>
</dbReference>
<reference evidence="2 3" key="1">
    <citation type="journal article" date="2018" name="Mol. Biol. Evol.">
        <title>Broad Genomic Sampling Reveals a Smut Pathogenic Ancestry of the Fungal Clade Ustilaginomycotina.</title>
        <authorList>
            <person name="Kijpornyongpan T."/>
            <person name="Mondo S.J."/>
            <person name="Barry K."/>
            <person name="Sandor L."/>
            <person name="Lee J."/>
            <person name="Lipzen A."/>
            <person name="Pangilinan J."/>
            <person name="LaButti K."/>
            <person name="Hainaut M."/>
            <person name="Henrissat B."/>
            <person name="Grigoriev I.V."/>
            <person name="Spatafora J.W."/>
            <person name="Aime M.C."/>
        </authorList>
    </citation>
    <scope>NUCLEOTIDE SEQUENCE [LARGE SCALE GENOMIC DNA]</scope>
    <source>
        <strain evidence="2 3">MCA 3882</strain>
    </source>
</reference>
<gene>
    <name evidence="2" type="ORF">FA14DRAFT_173291</name>
</gene>
<dbReference type="GeneID" id="37022249"/>
<organism evidence="2 3">
    <name type="scientific">Meira miltonrushii</name>
    <dbReference type="NCBI Taxonomy" id="1280837"/>
    <lineage>
        <taxon>Eukaryota</taxon>
        <taxon>Fungi</taxon>
        <taxon>Dikarya</taxon>
        <taxon>Basidiomycota</taxon>
        <taxon>Ustilaginomycotina</taxon>
        <taxon>Exobasidiomycetes</taxon>
        <taxon>Exobasidiales</taxon>
        <taxon>Brachybasidiaceae</taxon>
        <taxon>Meira</taxon>
    </lineage>
</organism>
<evidence type="ECO:0000313" key="2">
    <source>
        <dbReference type="EMBL" id="PWN33498.1"/>
    </source>
</evidence>
<dbReference type="PANTHER" id="PTHR35560">
    <property type="entry name" value="BLL0132 PROTEIN"/>
    <property type="match status" value="1"/>
</dbReference>
<evidence type="ECO:0000313" key="3">
    <source>
        <dbReference type="Proteomes" id="UP000245771"/>
    </source>
</evidence>
<protein>
    <recommendedName>
        <fullName evidence="4">Alpha/beta-hydrolase</fullName>
    </recommendedName>
</protein>
<dbReference type="EMBL" id="KZ819604">
    <property type="protein sequence ID" value="PWN33498.1"/>
    <property type="molecule type" value="Genomic_DNA"/>
</dbReference>
<keyword evidence="1" id="KW-0732">Signal</keyword>
<dbReference type="AlphaFoldDB" id="A0A316V8Y6"/>
<feature type="chain" id="PRO_5016356612" description="Alpha/beta-hydrolase" evidence="1">
    <location>
        <begin position="22"/>
        <end position="354"/>
    </location>
</feature>
<dbReference type="PANTHER" id="PTHR35560:SF3">
    <property type="entry name" value="PEPTIDASE S9 PROLYL OLIGOPEPTIDASE CATALYTIC DOMAIN-CONTAINING PROTEIN"/>
    <property type="match status" value="1"/>
</dbReference>
<accession>A0A316V8Y6</accession>